<protein>
    <submittedName>
        <fullName evidence="1">Uncharacterized protein</fullName>
    </submittedName>
</protein>
<dbReference type="Proteomes" id="UP000006878">
    <property type="component" value="Chromosome"/>
</dbReference>
<keyword evidence="2" id="KW-1185">Reference proteome</keyword>
<evidence type="ECO:0000313" key="2">
    <source>
        <dbReference type="Proteomes" id="UP000006878"/>
    </source>
</evidence>
<proteinExistence type="predicted"/>
<accession>A0ABP1U4B8</accession>
<reference evidence="2" key="1">
    <citation type="journal article" date="2010" name="PLoS ONE">
        <title>The Arthrobacter arilaitensis Re117 genome sequence reveals its genetic adaptation to the surface of cheese.</title>
        <authorList>
            <person name="Monnet C."/>
            <person name="Loux V."/>
            <person name="Gibrat J.F."/>
            <person name="Spinnler E."/>
            <person name="Barbe V."/>
            <person name="Vacherie B."/>
            <person name="Gavory F."/>
            <person name="Gourbeyre E."/>
            <person name="Siguier P."/>
            <person name="Chandler M."/>
            <person name="Elleuch R."/>
            <person name="Irlinger F."/>
            <person name="Vallaeys T."/>
        </authorList>
    </citation>
    <scope>NUCLEOTIDE SEQUENCE</scope>
    <source>
        <strain evidence="2">DSM 16368 / CIP 108037 / IAM 15318 / JCM 13566 / Re117</strain>
    </source>
</reference>
<reference evidence="2" key="2">
    <citation type="submission" date="2010-07" db="EMBL/GenBank/DDBJ databases">
        <title>Complete genome sequence of Arthrobacter arilaitensis (strain DSM 16368 / CIP 108037 / JCM 13566 / Re117).</title>
        <authorList>
            <person name="Genoscope."/>
        </authorList>
    </citation>
    <scope>NUCLEOTIDE SEQUENCE [LARGE SCALE GENOMIC DNA]</scope>
    <source>
        <strain evidence="2">DSM 16368 / CIP 108037 / IAM 15318 / JCM 13566 / Re117</strain>
    </source>
</reference>
<name>A0ABP1U4B8_GLUAR</name>
<dbReference type="GeneID" id="303185005"/>
<dbReference type="EMBL" id="FQ311875">
    <property type="protein sequence ID" value="CBT75623.1"/>
    <property type="molecule type" value="Genomic_DNA"/>
</dbReference>
<organism evidence="1 2">
    <name type="scientific">Glutamicibacter arilaitensis (strain DSM 16368 / CIP 108037 / IAM 15318 / JCM 13566 / NCIMB 14258 / Re117)</name>
    <name type="common">Arthrobacter arilaitensis</name>
    <dbReference type="NCBI Taxonomy" id="861360"/>
    <lineage>
        <taxon>Bacteria</taxon>
        <taxon>Bacillati</taxon>
        <taxon>Actinomycetota</taxon>
        <taxon>Actinomycetes</taxon>
        <taxon>Micrococcales</taxon>
        <taxon>Micrococcaceae</taxon>
        <taxon>Glutamicibacter</taxon>
    </lineage>
</organism>
<sequence length="603" mass="66739">MNAPIVRILDHEISRTITPQESGTSRGSRGIDNAAEITRALEAASFLNTPGNFALDLSLGSADYSEISLNSWSVRHRFLALEIYLRASVIALVEKVGLDTFDDSIVFATEGPTAVRAAAEKYIVDIRSLSRARRFVTASTSHVFLSIESGLYEEIKSFRSRLSKDDSIRFNDLMATAPNLEIDWAQLVAESNALAVLYNFSPYTDTGAVVASKRIRASGDTYDVIACSFAHRKKIDSTIDRIAAPYVASKQFLPMVPSWATWSAFKAYALKSSRIAQKNIDSGKKYEYLYTRAMWAPSHYAGLLLKKANPTLKWVAEFSDPLSLDVEGLPRGGAPLDDDFVTDLVKPIEESFGPIPMSERTIFALAELIAYAHADEIVFTNEHQKTTMLAHIYSDSLRARVAAKSLVSNHPTLPSEFYEAEQVDYSVDNSKINLAYFGEFYATRGLTEITTAIRMLPAEYRHLIRLHVFTNYIPVSGSGSRPRGMSAKAYNDLVDRAINGVGAHGIENQVTLNGSLPYLKFLAITKNFDYLLVNDARSGEHHEVNPYLPSKWSDYAGSAAKSWAFVEDGSSLSHKPATIHTPLGEVQAITRELHRIIIEKLGA</sequence>
<gene>
    <name evidence="1" type="ordered locus">AARI_14120</name>
</gene>
<dbReference type="RefSeq" id="WP_013348763.1">
    <property type="nucleotide sequence ID" value="NC_014550.1"/>
</dbReference>
<evidence type="ECO:0000313" key="1">
    <source>
        <dbReference type="EMBL" id="CBT75623.1"/>
    </source>
</evidence>